<dbReference type="EMBL" id="BKCJ011159374">
    <property type="protein sequence ID" value="GFC96302.1"/>
    <property type="molecule type" value="Genomic_DNA"/>
</dbReference>
<name>A0A699SFH9_TANCI</name>
<evidence type="ECO:0000256" key="1">
    <source>
        <dbReference type="SAM" id="MobiDB-lite"/>
    </source>
</evidence>
<feature type="non-terminal residue" evidence="2">
    <location>
        <position position="1"/>
    </location>
</feature>
<proteinExistence type="predicted"/>
<gene>
    <name evidence="2" type="ORF">Tci_868272</name>
</gene>
<reference evidence="2" key="1">
    <citation type="journal article" date="2019" name="Sci. Rep.">
        <title>Draft genome of Tanacetum cinerariifolium, the natural source of mosquito coil.</title>
        <authorList>
            <person name="Yamashiro T."/>
            <person name="Shiraishi A."/>
            <person name="Satake H."/>
            <person name="Nakayama K."/>
        </authorList>
    </citation>
    <scope>NUCLEOTIDE SEQUENCE</scope>
</reference>
<organism evidence="2">
    <name type="scientific">Tanacetum cinerariifolium</name>
    <name type="common">Dalmatian daisy</name>
    <name type="synonym">Chrysanthemum cinerariifolium</name>
    <dbReference type="NCBI Taxonomy" id="118510"/>
    <lineage>
        <taxon>Eukaryota</taxon>
        <taxon>Viridiplantae</taxon>
        <taxon>Streptophyta</taxon>
        <taxon>Embryophyta</taxon>
        <taxon>Tracheophyta</taxon>
        <taxon>Spermatophyta</taxon>
        <taxon>Magnoliopsida</taxon>
        <taxon>eudicotyledons</taxon>
        <taxon>Gunneridae</taxon>
        <taxon>Pentapetalae</taxon>
        <taxon>asterids</taxon>
        <taxon>campanulids</taxon>
        <taxon>Asterales</taxon>
        <taxon>Asteraceae</taxon>
        <taxon>Asteroideae</taxon>
        <taxon>Anthemideae</taxon>
        <taxon>Anthemidinae</taxon>
        <taxon>Tanacetum</taxon>
    </lineage>
</organism>
<accession>A0A699SFH9</accession>
<feature type="region of interest" description="Disordered" evidence="1">
    <location>
        <begin position="1"/>
        <end position="35"/>
    </location>
</feature>
<evidence type="ECO:0000313" key="2">
    <source>
        <dbReference type="EMBL" id="GFC96302.1"/>
    </source>
</evidence>
<protein>
    <submittedName>
        <fullName evidence="2">Uncharacterized protein</fullName>
    </submittedName>
</protein>
<feature type="compositionally biased region" description="Acidic residues" evidence="1">
    <location>
        <begin position="1"/>
        <end position="17"/>
    </location>
</feature>
<feature type="compositionally biased region" description="Pro residues" evidence="1">
    <location>
        <begin position="18"/>
        <end position="35"/>
    </location>
</feature>
<comment type="caution">
    <text evidence="2">The sequence shown here is derived from an EMBL/GenBank/DDBJ whole genome shotgun (WGS) entry which is preliminary data.</text>
</comment>
<feature type="non-terminal residue" evidence="2">
    <location>
        <position position="141"/>
    </location>
</feature>
<dbReference type="AlphaFoldDB" id="A0A699SFH9"/>
<sequence length="141" mass="15973">FEAHPEDDDDEDPEEDPIPFPPLPPILSPPSPILSPAPPPSLIRFLGYRAAMIRLRDKAASTFHSPYPLLVARRTDQRLPYHLGRGLISLLVPDTREREICDGITDSWDEIVETLQGAPVSTDMELGEYVREFETRIRQDT</sequence>